<evidence type="ECO:0000256" key="5">
    <source>
        <dbReference type="ARBA" id="ARBA00023040"/>
    </source>
</evidence>
<protein>
    <submittedName>
        <fullName evidence="12">Histamine receptor H4</fullName>
    </submittedName>
</protein>
<dbReference type="GO" id="GO:0016907">
    <property type="term" value="F:G protein-coupled acetylcholine receptor activity"/>
    <property type="evidence" value="ECO:0007669"/>
    <property type="project" value="TreeGrafter"/>
</dbReference>
<keyword evidence="8 9" id="KW-0807">Transducer</keyword>
<dbReference type="Ensembl" id="ENSEAST00005060016.1">
    <property type="protein sequence ID" value="ENSEASP00005047281.1"/>
    <property type="gene ID" value="ENSEASG00005029823.1"/>
</dbReference>
<feature type="domain" description="G-protein coupled receptors family 1 profile" evidence="11">
    <location>
        <begin position="33"/>
        <end position="362"/>
    </location>
</feature>
<comment type="similarity">
    <text evidence="9">Belongs to the G-protein coupled receptor 1 family.</text>
</comment>
<dbReference type="GO" id="GO:0007197">
    <property type="term" value="P:adenylate cyclase-inhibiting G protein-coupled acetylcholine receptor signaling pathway"/>
    <property type="evidence" value="ECO:0007669"/>
    <property type="project" value="TreeGrafter"/>
</dbReference>
<dbReference type="GO" id="GO:0045202">
    <property type="term" value="C:synapse"/>
    <property type="evidence" value="ECO:0007669"/>
    <property type="project" value="TreeGrafter"/>
</dbReference>
<evidence type="ECO:0000256" key="8">
    <source>
        <dbReference type="ARBA" id="ARBA00023224"/>
    </source>
</evidence>
<keyword evidence="4 10" id="KW-1133">Transmembrane helix</keyword>
<reference evidence="12" key="3">
    <citation type="submission" date="2025-09" db="UniProtKB">
        <authorList>
            <consortium name="Ensembl"/>
        </authorList>
    </citation>
    <scope>IDENTIFICATION</scope>
</reference>
<feature type="transmembrane region" description="Helical" evidence="10">
    <location>
        <begin position="130"/>
        <end position="153"/>
    </location>
</feature>
<feature type="transmembrane region" description="Helical" evidence="10">
    <location>
        <begin position="54"/>
        <end position="74"/>
    </location>
</feature>
<dbReference type="GO" id="GO:0007187">
    <property type="term" value="P:G protein-coupled receptor signaling pathway, coupled to cyclic nucleotide second messenger"/>
    <property type="evidence" value="ECO:0007669"/>
    <property type="project" value="TreeGrafter"/>
</dbReference>
<keyword evidence="6 10" id="KW-0472">Membrane</keyword>
<keyword evidence="7 9" id="KW-0675">Receptor</keyword>
<dbReference type="PROSITE" id="PS00237">
    <property type="entry name" value="G_PROTEIN_RECEP_F1_1"/>
    <property type="match status" value="1"/>
</dbReference>
<evidence type="ECO:0000256" key="6">
    <source>
        <dbReference type="ARBA" id="ARBA00023136"/>
    </source>
</evidence>
<dbReference type="PANTHER" id="PTHR24247">
    <property type="entry name" value="5-HYDROXYTRYPTAMINE RECEPTOR"/>
    <property type="match status" value="1"/>
</dbReference>
<evidence type="ECO:0000313" key="13">
    <source>
        <dbReference type="Proteomes" id="UP000694387"/>
    </source>
</evidence>
<keyword evidence="2" id="KW-1003">Cell membrane</keyword>
<dbReference type="PROSITE" id="PS50262">
    <property type="entry name" value="G_PROTEIN_RECEP_F1_2"/>
    <property type="match status" value="1"/>
</dbReference>
<evidence type="ECO:0000256" key="2">
    <source>
        <dbReference type="ARBA" id="ARBA00022475"/>
    </source>
</evidence>
<dbReference type="SUPFAM" id="SSF81321">
    <property type="entry name" value="Family A G protein-coupled receptor-like"/>
    <property type="match status" value="1"/>
</dbReference>
<evidence type="ECO:0000313" key="12">
    <source>
        <dbReference type="Ensembl" id="ENSEASP00005047281.1"/>
    </source>
</evidence>
<name>A0A9L0J1Z3_EQUAS</name>
<keyword evidence="13" id="KW-1185">Reference proteome</keyword>
<feature type="transmembrane region" description="Helical" evidence="10">
    <location>
        <begin position="89"/>
        <end position="109"/>
    </location>
</feature>
<feature type="transmembrane region" description="Helical" evidence="10">
    <location>
        <begin position="342"/>
        <end position="365"/>
    </location>
</feature>
<feature type="transmembrane region" description="Helical" evidence="10">
    <location>
        <begin position="309"/>
        <end position="330"/>
    </location>
</feature>
<reference evidence="12" key="2">
    <citation type="submission" date="2025-08" db="UniProtKB">
        <authorList>
            <consortium name="Ensembl"/>
        </authorList>
    </citation>
    <scope>IDENTIFICATION</scope>
</reference>
<evidence type="ECO:0000256" key="7">
    <source>
        <dbReference type="ARBA" id="ARBA00023170"/>
    </source>
</evidence>
<dbReference type="OrthoDB" id="10071887at2759"/>
<evidence type="ECO:0000256" key="4">
    <source>
        <dbReference type="ARBA" id="ARBA00022989"/>
    </source>
</evidence>
<feature type="transmembrane region" description="Helical" evidence="10">
    <location>
        <begin position="173"/>
        <end position="200"/>
    </location>
</feature>
<dbReference type="Pfam" id="PF00001">
    <property type="entry name" value="7tm_1"/>
    <property type="match status" value="1"/>
</dbReference>
<dbReference type="GO" id="GO:0030425">
    <property type="term" value="C:dendrite"/>
    <property type="evidence" value="ECO:0007669"/>
    <property type="project" value="TreeGrafter"/>
</dbReference>
<feature type="transmembrane region" description="Helical" evidence="10">
    <location>
        <begin position="20"/>
        <end position="42"/>
    </location>
</feature>
<proteinExistence type="inferred from homology"/>
<evidence type="ECO:0000256" key="1">
    <source>
        <dbReference type="ARBA" id="ARBA00004651"/>
    </source>
</evidence>
<dbReference type="Gene3D" id="1.20.1070.10">
    <property type="entry name" value="Rhodopsin 7-helix transmembrane proteins"/>
    <property type="match status" value="1"/>
</dbReference>
<organism evidence="12 13">
    <name type="scientific">Equus asinus</name>
    <name type="common">Donkey</name>
    <name type="synonym">Equus africanus asinus</name>
    <dbReference type="NCBI Taxonomy" id="9793"/>
    <lineage>
        <taxon>Eukaryota</taxon>
        <taxon>Metazoa</taxon>
        <taxon>Chordata</taxon>
        <taxon>Craniata</taxon>
        <taxon>Vertebrata</taxon>
        <taxon>Euteleostomi</taxon>
        <taxon>Mammalia</taxon>
        <taxon>Eutheria</taxon>
        <taxon>Laurasiatheria</taxon>
        <taxon>Perissodactyla</taxon>
        <taxon>Equidae</taxon>
        <taxon>Equus</taxon>
    </lineage>
</organism>
<dbReference type="Proteomes" id="UP000694387">
    <property type="component" value="Chromosome 7"/>
</dbReference>
<evidence type="ECO:0000256" key="9">
    <source>
        <dbReference type="RuleBase" id="RU000688"/>
    </source>
</evidence>
<dbReference type="InterPro" id="IPR000276">
    <property type="entry name" value="GPCR_Rhodpsn"/>
</dbReference>
<keyword evidence="3 9" id="KW-0812">Transmembrane</keyword>
<dbReference type="PANTHER" id="PTHR24247:SF199">
    <property type="entry name" value="HISTAMINE H4 RECEPTOR"/>
    <property type="match status" value="1"/>
</dbReference>
<dbReference type="KEGG" id="eai:106822961"/>
<dbReference type="GO" id="GO:0006954">
    <property type="term" value="P:inflammatory response"/>
    <property type="evidence" value="ECO:0007669"/>
    <property type="project" value="InterPro"/>
</dbReference>
<accession>A0A9L0J1Z3</accession>
<dbReference type="InterPro" id="IPR017452">
    <property type="entry name" value="GPCR_Rhodpsn_7TM"/>
</dbReference>
<dbReference type="GO" id="GO:0005886">
    <property type="term" value="C:plasma membrane"/>
    <property type="evidence" value="ECO:0007669"/>
    <property type="project" value="UniProtKB-SubCell"/>
</dbReference>
<sequence>MMSATNSTSILSLSARVTLAFLMSLLAFAIVLGNAVVILAFVVDKNLRHRSNYFFLNLAISDFFVGMISIPLYIPYTMFDWKFGTKICAFWLIIDYLLCTASVYNIVLISYDRYQSVSNAISYRTQHTGILKIVAQMVAVWVLAFLVHGPVILVSESWKEKEKGCEPGFFSQWYILVITSFLEFLVPVFSVAYFNMYIYWRLWKRGNLSRGPSHPGIASSVSSSNCGCSCKCRLFSSTSLPEVKEAGEAAAPLHSKKQGRKNSLFFSLRTQNSNIIASKMGSLSPSDSLVLRQKEQLELLKARKLAKSLAILLAVFVVCWAPYSLFTIVHSTYPSDQRPETIWYEIAFWLQWFNSFVNPFLYPLCHKSFQRAFLKIFCRKKQPISSYNQSMSSQR</sequence>
<evidence type="ECO:0000256" key="3">
    <source>
        <dbReference type="ARBA" id="ARBA00022692"/>
    </source>
</evidence>
<reference evidence="12 13" key="1">
    <citation type="journal article" date="2020" name="Nat. Commun.">
        <title>Donkey genomes provide new insights into domestication and selection for coat color.</title>
        <authorList>
            <person name="Wang"/>
            <person name="C."/>
            <person name="Li"/>
            <person name="H."/>
            <person name="Guo"/>
            <person name="Y."/>
            <person name="Huang"/>
            <person name="J."/>
            <person name="Sun"/>
            <person name="Y."/>
            <person name="Min"/>
            <person name="J."/>
            <person name="Wang"/>
            <person name="J."/>
            <person name="Fang"/>
            <person name="X."/>
            <person name="Zhao"/>
            <person name="Z."/>
            <person name="Wang"/>
            <person name="S."/>
            <person name="Zhang"/>
            <person name="Y."/>
            <person name="Liu"/>
            <person name="Q."/>
            <person name="Jiang"/>
            <person name="Q."/>
            <person name="Wang"/>
            <person name="X."/>
            <person name="Guo"/>
            <person name="Y."/>
            <person name="Yang"/>
            <person name="C."/>
            <person name="Wang"/>
            <person name="Y."/>
            <person name="Tian"/>
            <person name="F."/>
            <person name="Zhuang"/>
            <person name="G."/>
            <person name="Fan"/>
            <person name="Y."/>
            <person name="Gao"/>
            <person name="Q."/>
            <person name="Li"/>
            <person name="Y."/>
            <person name="Ju"/>
            <person name="Z."/>
            <person name="Li"/>
            <person name="J."/>
            <person name="Li"/>
            <person name="R."/>
            <person name="Hou"/>
            <person name="M."/>
            <person name="Yang"/>
            <person name="G."/>
            <person name="Liu"/>
            <person name="G."/>
            <person name="Liu"/>
            <person name="W."/>
            <person name="Guo"/>
            <person name="J."/>
            <person name="Pan"/>
            <person name="S."/>
            <person name="Fan"/>
            <person name="G."/>
            <person name="Zhang"/>
            <person name="W."/>
            <person name="Zhang"/>
            <person name="R."/>
            <person name="Yu"/>
            <person name="J."/>
            <person name="Zhang"/>
            <person name="X."/>
            <person name="Yin"/>
            <person name="Q."/>
            <person name="Ji"/>
            <person name="C."/>
            <person name="Jin"/>
            <person name="Y."/>
            <person name="Yue"/>
            <person name="G."/>
            <person name="Liu"/>
            <person name="M."/>
            <person name="Xu"/>
            <person name="J."/>
            <person name="Liu"/>
            <person name="S."/>
            <person name="Jordana"/>
            <person name="J."/>
            <person name="Noce"/>
            <person name="A."/>
            <person name="Amills"/>
            <person name="M."/>
            <person name="Wu"/>
            <person name="D.D."/>
            <person name="Li"/>
            <person name="S."/>
            <person name="Zhou"/>
            <person name="X. and Zhong"/>
            <person name="J."/>
        </authorList>
    </citation>
    <scope>NUCLEOTIDE SEQUENCE [LARGE SCALE GENOMIC DNA]</scope>
</reference>
<dbReference type="GO" id="GO:0004969">
    <property type="term" value="F:histamine receptor activity"/>
    <property type="evidence" value="ECO:0007669"/>
    <property type="project" value="Ensembl"/>
</dbReference>
<keyword evidence="5 9" id="KW-0297">G-protein coupled receptor</keyword>
<dbReference type="PRINTS" id="PR01726">
    <property type="entry name" value="HISTAMINEH4R"/>
</dbReference>
<dbReference type="GO" id="GO:0004993">
    <property type="term" value="F:G protein-coupled serotonin receptor activity"/>
    <property type="evidence" value="ECO:0007669"/>
    <property type="project" value="TreeGrafter"/>
</dbReference>
<dbReference type="GO" id="GO:0043408">
    <property type="term" value="P:regulation of MAPK cascade"/>
    <property type="evidence" value="ECO:0007669"/>
    <property type="project" value="InterPro"/>
</dbReference>
<dbReference type="GeneTree" id="ENSGT00940000162118"/>
<dbReference type="PRINTS" id="PR00237">
    <property type="entry name" value="GPCRRHODOPSN"/>
</dbReference>
<evidence type="ECO:0000259" key="11">
    <source>
        <dbReference type="PROSITE" id="PS50262"/>
    </source>
</evidence>
<gene>
    <name evidence="12" type="primary">HRH4</name>
</gene>
<dbReference type="InterPro" id="IPR008102">
    <property type="entry name" value="Histamine_H4_rcpt"/>
</dbReference>
<dbReference type="GO" id="GO:0007204">
    <property type="term" value="P:positive regulation of cytosolic calcium ion concentration"/>
    <property type="evidence" value="ECO:0007669"/>
    <property type="project" value="InterPro"/>
</dbReference>
<comment type="subcellular location">
    <subcellularLocation>
        <location evidence="1">Cell membrane</location>
        <topology evidence="1">Multi-pass membrane protein</topology>
    </subcellularLocation>
</comment>
<evidence type="ECO:0000256" key="10">
    <source>
        <dbReference type="SAM" id="Phobius"/>
    </source>
</evidence>
<dbReference type="AlphaFoldDB" id="A0A9L0J1Z3"/>